<dbReference type="PANTHER" id="PTHR42659:SF2">
    <property type="entry name" value="XANTHINE DEHYDROGENASE SUBUNIT C-RELATED"/>
    <property type="match status" value="1"/>
</dbReference>
<evidence type="ECO:0000259" key="4">
    <source>
        <dbReference type="PROSITE" id="PS51387"/>
    </source>
</evidence>
<protein>
    <submittedName>
        <fullName evidence="5">Carbon-monoxide dehydrogenase medium subunit</fullName>
        <ecNumber evidence="5">1.2.7.4</ecNumber>
    </submittedName>
</protein>
<dbReference type="InterPro" id="IPR002346">
    <property type="entry name" value="Mopterin_DH_FAD-bd"/>
</dbReference>
<dbReference type="SUPFAM" id="SSF55447">
    <property type="entry name" value="CO dehydrogenase flavoprotein C-terminal domain-like"/>
    <property type="match status" value="1"/>
</dbReference>
<dbReference type="InterPro" id="IPR016167">
    <property type="entry name" value="FAD-bd_PCMH_sub1"/>
</dbReference>
<dbReference type="InterPro" id="IPR036683">
    <property type="entry name" value="CO_DH_flav_C_dom_sf"/>
</dbReference>
<evidence type="ECO:0000313" key="5">
    <source>
        <dbReference type="EMBL" id="MBM7561207.1"/>
    </source>
</evidence>
<dbReference type="InterPro" id="IPR016169">
    <property type="entry name" value="FAD-bd_PCMH_sub2"/>
</dbReference>
<dbReference type="Gene3D" id="3.30.390.50">
    <property type="entry name" value="CO dehydrogenase flavoprotein, C-terminal domain"/>
    <property type="match status" value="1"/>
</dbReference>
<dbReference type="EC" id="1.2.7.4" evidence="5"/>
<keyword evidence="3 5" id="KW-0560">Oxidoreductase</keyword>
<dbReference type="SUPFAM" id="SSF56176">
    <property type="entry name" value="FAD-binding/transporter-associated domain-like"/>
    <property type="match status" value="1"/>
</dbReference>
<dbReference type="PROSITE" id="PS51387">
    <property type="entry name" value="FAD_PCMH"/>
    <property type="match status" value="1"/>
</dbReference>
<proteinExistence type="predicted"/>
<dbReference type="InterPro" id="IPR005107">
    <property type="entry name" value="CO_DH_flav_C"/>
</dbReference>
<dbReference type="PANTHER" id="PTHR42659">
    <property type="entry name" value="XANTHINE DEHYDROGENASE SUBUNIT C-RELATED"/>
    <property type="match status" value="1"/>
</dbReference>
<dbReference type="InterPro" id="IPR036318">
    <property type="entry name" value="FAD-bd_PCMH-like_sf"/>
</dbReference>
<evidence type="ECO:0000256" key="1">
    <source>
        <dbReference type="ARBA" id="ARBA00022630"/>
    </source>
</evidence>
<dbReference type="SMART" id="SM01092">
    <property type="entry name" value="CO_deh_flav_C"/>
    <property type="match status" value="1"/>
</dbReference>
<evidence type="ECO:0000256" key="2">
    <source>
        <dbReference type="ARBA" id="ARBA00022827"/>
    </source>
</evidence>
<comment type="caution">
    <text evidence="5">The sequence shown here is derived from an EMBL/GenBank/DDBJ whole genome shotgun (WGS) entry which is preliminary data.</text>
</comment>
<keyword evidence="6" id="KW-1185">Reference proteome</keyword>
<accession>A0ABS2MP88</accession>
<feature type="domain" description="FAD-binding PCMH-type" evidence="4">
    <location>
        <begin position="1"/>
        <end position="176"/>
    </location>
</feature>
<dbReference type="Gene3D" id="3.30.43.10">
    <property type="entry name" value="Uridine Diphospho-n-acetylenolpyruvylglucosamine Reductase, domain 2"/>
    <property type="match status" value="1"/>
</dbReference>
<organism evidence="5 6">
    <name type="scientific">Fusibacter tunisiensis</name>
    <dbReference type="NCBI Taxonomy" id="1008308"/>
    <lineage>
        <taxon>Bacteria</taxon>
        <taxon>Bacillati</taxon>
        <taxon>Bacillota</taxon>
        <taxon>Clostridia</taxon>
        <taxon>Eubacteriales</taxon>
        <taxon>Eubacteriales Family XII. Incertae Sedis</taxon>
        <taxon>Fusibacter</taxon>
    </lineage>
</organism>
<evidence type="ECO:0000313" key="6">
    <source>
        <dbReference type="Proteomes" id="UP000767854"/>
    </source>
</evidence>
<sequence length="284" mass="31271">MLSKFDYQRPKSLQEALTFLGEYPETKLLAGGTDLMVVLRRNMQIVDHVLDIKEIPETKRFEYKPGEGLFIGASVTVNQISESEPVKERYMALKQAADSLASYQLRNRATLVGNICNASPGADLASPLLVFDAVVHIATPQGNKEVPIQSFFTGVKRTVLNPGEIVIGVQLADSETEDHSVFLKQARIKGHDLGIAGITLRMTPSHKVSVAMSAVAPTPIRLVDLEKQISEKSLDDTLPEWLESEIKNHIKPISDIRSSADYRLHISGVLAKKGMKKLLEMGGK</sequence>
<dbReference type="RefSeq" id="WP_204662427.1">
    <property type="nucleotide sequence ID" value="NZ_JAFBDT010000003.1"/>
</dbReference>
<dbReference type="Pfam" id="PF00941">
    <property type="entry name" value="FAD_binding_5"/>
    <property type="match status" value="1"/>
</dbReference>
<keyword evidence="1" id="KW-0285">Flavoprotein</keyword>
<dbReference type="GO" id="GO:0043885">
    <property type="term" value="F:anaerobic carbon-monoxide dehydrogenase activity"/>
    <property type="evidence" value="ECO:0007669"/>
    <property type="project" value="UniProtKB-EC"/>
</dbReference>
<dbReference type="EMBL" id="JAFBDT010000003">
    <property type="protein sequence ID" value="MBM7561207.1"/>
    <property type="molecule type" value="Genomic_DNA"/>
</dbReference>
<evidence type="ECO:0000256" key="3">
    <source>
        <dbReference type="ARBA" id="ARBA00023002"/>
    </source>
</evidence>
<dbReference type="Proteomes" id="UP000767854">
    <property type="component" value="Unassembled WGS sequence"/>
</dbReference>
<dbReference type="Gene3D" id="3.30.465.10">
    <property type="match status" value="1"/>
</dbReference>
<reference evidence="5 6" key="1">
    <citation type="submission" date="2021-01" db="EMBL/GenBank/DDBJ databases">
        <title>Genomic Encyclopedia of Type Strains, Phase IV (KMG-IV): sequencing the most valuable type-strain genomes for metagenomic binning, comparative biology and taxonomic classification.</title>
        <authorList>
            <person name="Goeker M."/>
        </authorList>
    </citation>
    <scope>NUCLEOTIDE SEQUENCE [LARGE SCALE GENOMIC DNA]</scope>
    <source>
        <strain evidence="5 6">DSM 24436</strain>
    </source>
</reference>
<keyword evidence="2" id="KW-0274">FAD</keyword>
<dbReference type="InterPro" id="IPR051312">
    <property type="entry name" value="Diverse_Substr_Oxidored"/>
</dbReference>
<name>A0ABS2MP88_9FIRM</name>
<dbReference type="Pfam" id="PF03450">
    <property type="entry name" value="CO_deh_flav_C"/>
    <property type="match status" value="1"/>
</dbReference>
<gene>
    <name evidence="5" type="ORF">JOC49_000724</name>
</gene>
<dbReference type="InterPro" id="IPR016166">
    <property type="entry name" value="FAD-bd_PCMH"/>
</dbReference>